<evidence type="ECO:0000256" key="4">
    <source>
        <dbReference type="ARBA" id="ARBA00022553"/>
    </source>
</evidence>
<feature type="compositionally biased region" description="Low complexity" evidence="5">
    <location>
        <begin position="1221"/>
        <end position="1236"/>
    </location>
</feature>
<dbReference type="InterPro" id="IPR020806">
    <property type="entry name" value="PKS_PP-bd"/>
</dbReference>
<evidence type="ECO:0000256" key="5">
    <source>
        <dbReference type="SAM" id="MobiDB-lite"/>
    </source>
</evidence>
<dbReference type="FunFam" id="3.40.50.980:FF:000001">
    <property type="entry name" value="Non-ribosomal peptide synthetase"/>
    <property type="match status" value="1"/>
</dbReference>
<dbReference type="SUPFAM" id="SSF47336">
    <property type="entry name" value="ACP-like"/>
    <property type="match status" value="2"/>
</dbReference>
<dbReference type="InterPro" id="IPR000873">
    <property type="entry name" value="AMP-dep_synth/lig_dom"/>
</dbReference>
<keyword evidence="4" id="KW-0597">Phosphoprotein</keyword>
<dbReference type="Proteomes" id="UP000095349">
    <property type="component" value="Chromosome"/>
</dbReference>
<feature type="region of interest" description="Disordered" evidence="5">
    <location>
        <begin position="685"/>
        <end position="708"/>
    </location>
</feature>
<dbReference type="GO" id="GO:0044550">
    <property type="term" value="P:secondary metabolite biosynthetic process"/>
    <property type="evidence" value="ECO:0007669"/>
    <property type="project" value="UniProtKB-ARBA"/>
</dbReference>
<dbReference type="PANTHER" id="PTHR45527">
    <property type="entry name" value="NONRIBOSOMAL PEPTIDE SYNTHETASE"/>
    <property type="match status" value="1"/>
</dbReference>
<dbReference type="CDD" id="cd17643">
    <property type="entry name" value="A_NRPS_Cytc1-like"/>
    <property type="match status" value="1"/>
</dbReference>
<dbReference type="GO" id="GO:0005829">
    <property type="term" value="C:cytosol"/>
    <property type="evidence" value="ECO:0007669"/>
    <property type="project" value="TreeGrafter"/>
</dbReference>
<evidence type="ECO:0000256" key="3">
    <source>
        <dbReference type="ARBA" id="ARBA00022450"/>
    </source>
</evidence>
<evidence type="ECO:0000256" key="1">
    <source>
        <dbReference type="ARBA" id="ARBA00001957"/>
    </source>
</evidence>
<dbReference type="STRING" id="285473.A4G23_05512"/>
<organism evidence="7 8">
    <name type="scientific">Streptomyces rubrolavendulae</name>
    <dbReference type="NCBI Taxonomy" id="285473"/>
    <lineage>
        <taxon>Bacteria</taxon>
        <taxon>Bacillati</taxon>
        <taxon>Actinomycetota</taxon>
        <taxon>Actinomycetes</taxon>
        <taxon>Kitasatosporales</taxon>
        <taxon>Streptomycetaceae</taxon>
        <taxon>Streptomyces</taxon>
    </lineage>
</organism>
<dbReference type="Gene3D" id="3.30.559.30">
    <property type="entry name" value="Nonribosomal peptide synthetase, condensation domain"/>
    <property type="match status" value="1"/>
</dbReference>
<dbReference type="FunFam" id="1.10.1200.10:FF:000016">
    <property type="entry name" value="Non-ribosomal peptide synthase"/>
    <property type="match status" value="2"/>
</dbReference>
<dbReference type="Pfam" id="PF13193">
    <property type="entry name" value="AMP-binding_C"/>
    <property type="match status" value="2"/>
</dbReference>
<dbReference type="SMART" id="SM00823">
    <property type="entry name" value="PKS_PP"/>
    <property type="match status" value="2"/>
</dbReference>
<dbReference type="InterPro" id="IPR010071">
    <property type="entry name" value="AA_adenyl_dom"/>
</dbReference>
<dbReference type="InterPro" id="IPR001242">
    <property type="entry name" value="Condensation_dom"/>
</dbReference>
<dbReference type="PROSITE" id="PS00455">
    <property type="entry name" value="AMP_BINDING"/>
    <property type="match status" value="1"/>
</dbReference>
<dbReference type="GO" id="GO:0043041">
    <property type="term" value="P:amino acid activation for nonribosomal peptide biosynthetic process"/>
    <property type="evidence" value="ECO:0007669"/>
    <property type="project" value="TreeGrafter"/>
</dbReference>
<accession>A0A1D8GB15</accession>
<dbReference type="CDD" id="cd19540">
    <property type="entry name" value="LCL_NRPS-like"/>
    <property type="match status" value="1"/>
</dbReference>
<comment type="cofactor">
    <cofactor evidence="1">
        <name>pantetheine 4'-phosphate</name>
        <dbReference type="ChEBI" id="CHEBI:47942"/>
    </cofactor>
</comment>
<dbReference type="PROSITE" id="PS50075">
    <property type="entry name" value="CARRIER"/>
    <property type="match status" value="2"/>
</dbReference>
<keyword evidence="3" id="KW-0596">Phosphopantetheine</keyword>
<dbReference type="EMBL" id="CP017316">
    <property type="protein sequence ID" value="AOT62613.1"/>
    <property type="molecule type" value="Genomic_DNA"/>
</dbReference>
<dbReference type="InterPro" id="IPR020845">
    <property type="entry name" value="AMP-binding_CS"/>
</dbReference>
<dbReference type="Gene3D" id="3.40.50.12780">
    <property type="entry name" value="N-terminal domain of ligase-like"/>
    <property type="match status" value="1"/>
</dbReference>
<proteinExistence type="inferred from homology"/>
<evidence type="ECO:0000313" key="8">
    <source>
        <dbReference type="Proteomes" id="UP000095349"/>
    </source>
</evidence>
<reference evidence="7 8" key="1">
    <citation type="submission" date="2016-09" db="EMBL/GenBank/DDBJ databases">
        <title>Streptomyces rubrolavendulae MJM4426 Genome sequencing and assembly.</title>
        <authorList>
            <person name="Kim J.-G."/>
        </authorList>
    </citation>
    <scope>NUCLEOTIDE SEQUENCE [LARGE SCALE GENOMIC DNA]</scope>
    <source>
        <strain evidence="7 8">MJM4426</strain>
    </source>
</reference>
<dbReference type="KEGG" id="srn:A4G23_05512"/>
<dbReference type="RefSeq" id="WP_069979365.1">
    <property type="nucleotide sequence ID" value="NZ_CP017316.1"/>
</dbReference>
<dbReference type="OrthoDB" id="2472181at2"/>
<name>A0A1D8GB15_9ACTN</name>
<dbReference type="FunFam" id="2.30.38.10:FF:000001">
    <property type="entry name" value="Non-ribosomal peptide synthetase PvdI"/>
    <property type="match status" value="1"/>
</dbReference>
<dbReference type="SUPFAM" id="SSF56801">
    <property type="entry name" value="Acetyl-CoA synthetase-like"/>
    <property type="match status" value="2"/>
</dbReference>
<dbReference type="PROSITE" id="PS00012">
    <property type="entry name" value="PHOSPHOPANTETHEINE"/>
    <property type="match status" value="2"/>
</dbReference>
<keyword evidence="8" id="KW-1185">Reference proteome</keyword>
<dbReference type="GO" id="GO:0031177">
    <property type="term" value="F:phosphopantetheine binding"/>
    <property type="evidence" value="ECO:0007669"/>
    <property type="project" value="InterPro"/>
</dbReference>
<dbReference type="Gene3D" id="1.10.1200.10">
    <property type="entry name" value="ACP-like"/>
    <property type="match status" value="1"/>
</dbReference>
<feature type="domain" description="Carrier" evidence="6">
    <location>
        <begin position="533"/>
        <end position="608"/>
    </location>
</feature>
<dbReference type="GO" id="GO:0072330">
    <property type="term" value="P:monocarboxylic acid biosynthetic process"/>
    <property type="evidence" value="ECO:0007669"/>
    <property type="project" value="UniProtKB-ARBA"/>
</dbReference>
<dbReference type="Gene3D" id="3.30.559.10">
    <property type="entry name" value="Chloramphenicol acetyltransferase-like domain"/>
    <property type="match status" value="1"/>
</dbReference>
<dbReference type="InterPro" id="IPR006162">
    <property type="entry name" value="Ppantetheine_attach_site"/>
</dbReference>
<dbReference type="Gene3D" id="3.30.300.30">
    <property type="match status" value="2"/>
</dbReference>
<dbReference type="GO" id="GO:0008610">
    <property type="term" value="P:lipid biosynthetic process"/>
    <property type="evidence" value="ECO:0007669"/>
    <property type="project" value="UniProtKB-ARBA"/>
</dbReference>
<dbReference type="PANTHER" id="PTHR45527:SF1">
    <property type="entry name" value="FATTY ACID SYNTHASE"/>
    <property type="match status" value="1"/>
</dbReference>
<comment type="similarity">
    <text evidence="2">Belongs to the ATP-dependent AMP-binding enzyme family.</text>
</comment>
<dbReference type="InterPro" id="IPR029058">
    <property type="entry name" value="AB_hydrolase_fold"/>
</dbReference>
<evidence type="ECO:0000256" key="2">
    <source>
        <dbReference type="ARBA" id="ARBA00006432"/>
    </source>
</evidence>
<dbReference type="GO" id="GO:0003824">
    <property type="term" value="F:catalytic activity"/>
    <property type="evidence" value="ECO:0007669"/>
    <property type="project" value="InterPro"/>
</dbReference>
<dbReference type="FunFam" id="3.40.50.12780:FF:000012">
    <property type="entry name" value="Non-ribosomal peptide synthetase"/>
    <property type="match status" value="1"/>
</dbReference>
<protein>
    <submittedName>
        <fullName evidence="7">Dimodular nonribosomal peptide synthase</fullName>
    </submittedName>
</protein>
<dbReference type="PATRIC" id="fig|285473.5.peg.5812"/>
<dbReference type="CDD" id="cd05930">
    <property type="entry name" value="A_NRPS"/>
    <property type="match status" value="1"/>
</dbReference>
<dbReference type="Pfam" id="PF00501">
    <property type="entry name" value="AMP-binding"/>
    <property type="match status" value="2"/>
</dbReference>
<feature type="region of interest" description="Disordered" evidence="5">
    <location>
        <begin position="1218"/>
        <end position="1241"/>
    </location>
</feature>
<dbReference type="InterPro" id="IPR009081">
    <property type="entry name" value="PP-bd_ACP"/>
</dbReference>
<evidence type="ECO:0000313" key="7">
    <source>
        <dbReference type="EMBL" id="AOT62613.1"/>
    </source>
</evidence>
<dbReference type="Pfam" id="PF00550">
    <property type="entry name" value="PP-binding"/>
    <property type="match status" value="2"/>
</dbReference>
<dbReference type="GO" id="GO:0017000">
    <property type="term" value="P:antibiotic biosynthetic process"/>
    <property type="evidence" value="ECO:0007669"/>
    <property type="project" value="UniProtKB-ARBA"/>
</dbReference>
<dbReference type="FunFam" id="3.40.50.980:FF:000002">
    <property type="entry name" value="Enterobactin synthetase component F"/>
    <property type="match status" value="1"/>
</dbReference>
<dbReference type="InterPro" id="IPR023213">
    <property type="entry name" value="CAT-like_dom_sf"/>
</dbReference>
<gene>
    <name evidence="7" type="primary">dhbF_2</name>
    <name evidence="7" type="ORF">A4G23_05512</name>
</gene>
<dbReference type="Pfam" id="PF00668">
    <property type="entry name" value="Condensation"/>
    <property type="match status" value="1"/>
</dbReference>
<dbReference type="Gene3D" id="3.40.50.1820">
    <property type="entry name" value="alpha/beta hydrolase"/>
    <property type="match status" value="1"/>
</dbReference>
<dbReference type="FunFam" id="3.30.300.30:FF:000010">
    <property type="entry name" value="Enterobactin synthetase component F"/>
    <property type="match status" value="2"/>
</dbReference>
<dbReference type="SUPFAM" id="SSF52777">
    <property type="entry name" value="CoA-dependent acyltransferases"/>
    <property type="match status" value="2"/>
</dbReference>
<dbReference type="Pfam" id="PF00975">
    <property type="entry name" value="Thioesterase"/>
    <property type="match status" value="1"/>
</dbReference>
<dbReference type="InterPro" id="IPR025110">
    <property type="entry name" value="AMP-bd_C"/>
</dbReference>
<dbReference type="InterPro" id="IPR045851">
    <property type="entry name" value="AMP-bd_C_sf"/>
</dbReference>
<dbReference type="NCBIfam" id="TIGR01733">
    <property type="entry name" value="AA-adenyl-dom"/>
    <property type="match status" value="2"/>
</dbReference>
<dbReference type="InterPro" id="IPR042099">
    <property type="entry name" value="ANL_N_sf"/>
</dbReference>
<dbReference type="InterPro" id="IPR036736">
    <property type="entry name" value="ACP-like_sf"/>
</dbReference>
<dbReference type="Gene3D" id="2.30.38.10">
    <property type="entry name" value="Luciferase, Domain 3"/>
    <property type="match status" value="1"/>
</dbReference>
<dbReference type="Gene3D" id="3.40.50.980">
    <property type="match status" value="2"/>
</dbReference>
<dbReference type="SUPFAM" id="SSF53474">
    <property type="entry name" value="alpha/beta-Hydrolases"/>
    <property type="match status" value="1"/>
</dbReference>
<evidence type="ECO:0000259" key="6">
    <source>
        <dbReference type="PROSITE" id="PS50075"/>
    </source>
</evidence>
<feature type="domain" description="Carrier" evidence="6">
    <location>
        <begin position="1601"/>
        <end position="1676"/>
    </location>
</feature>
<sequence>MIATGYGLDEAASLLDGFLSSVRRFPGRVAVGDGERSLTYAELDGAADRLAAELLAAPDAGAPGEGAPGEGPEAGDGRGGAPVVILLERGVEMVVAALAALKTGRAYVPVDPATPPARLESVLGDVRPEVVVSSRGFADRLPPGPRVVWADGPLSAPPRAGAAPPVHPAAPSDCAYIVFTSGTTGRPKGVRVSQRNVLNLFASTAPLFGFSAEDVWSVFHSFAFDFSVWEIWGPLLTGGRAVVVPEATAKDPAAFRRLLRDEGVTVLSQTPTAFAQLVREEARHADALPLRWVVFGGEALRFAELCPWVEKYGDERPRLANMYGITETTVHATFRRVLRADLGADASLIGAPLPGSRILLVDEDLVPVPDGTAGEMVVTGPGVALGYLERPELTAARFVELPGGGRGYRSGDLARRRPDGDLEFAGRADDQVKIRGFRIELGDVEAALVRHPDVSAAAVAVRESPDGDRSLAAYTVGGADPAELRAHMAGALPPYMVPASYTPLDALPMNANGKLDRAALPEPRAGEAGAGRAPATVHEELLCALFAQALQRPAVGPDDDFFALGGHSLSAIRLVNRVRAALGHEVRVRDLLDARTPAALAGRLRPGGGTPPLTARPRPPEIPLSHAQRRLWFLHRIHGGSPAYHVPYALRLTGAVDVAALDAALGDLVARHEVLRTVYPERDGVPHQRVLGPEAGEDGGGEGRPPLAVVPVEPERVDERLLEEARLPFDLSRDLPLRAVLLRTGPEESVLLLVVHHIAADGWSMGVLFRDLADAYGARTRGAAPDWEAPAVQYADYALWQRDALGDPDDPDSTAARQTAFWAEYLAGAPEELDLPADRPRPRETAFRGGAVPLVIDAALHTRIAELAAASACTTGMVLQAAVAGLLTRVGAGTDLPIGVPVAGRGDEALHPLVGFFVNTLVTRVDTSGDPSFLRLLHRVRKSSLDAYAHQELPFERLVEVLNPERSSSRHPLAQVVVGVQPAVAADLEMPGLAVDARPVGDHTAKFDLSLSFEERRGPGGEPEGVDGTAVYSADLFDHATAERLVWRLLRFLDAATARPEVPIGRIDVLGEAERRRVLVEWNDTAAPAPGCATVAELFERQADRAPDRLALVQGGTRWTYRELDERANRIAHVLRGLGAGPEVMVGLCLPRGPEFVAAVLGVWKAGAAYMPLEPGHPPARRVFMLADSGASVLLTTEELGADMDLPEGVERVCLDRDPRPAAAPAGRPAPTADGRSPAYAVYTSGSTGRPKCVLLEHRGVVGRLRDAVACFGLTEDDVNLQVISLGFEVPVREIFAPLSVGGAVALLPPGAERDPAAVVRVIREARPTVAICVVHSLLESLLAYRPDPADLASLRLVGTGGETLRPGEAEVVMREWGCAVVNQYGPTETTMMACVHTVEPRDLEGRIPVGRPLADTRVYVLDGALEPVPVGTPGEVYIAGAGLARGYPGRPGLTAARFVADPFGAPGERLYRTGDTARWRRDGTLEFTGRVDDQVKIRGFRIEPGEIENVLAAHPGVAATAVVVREDRPGDRRLAAYVVPAGGVSPGPGELRDHLAARLPEHMVPPTFTVLDALPLRLNGKVDRGRLPVPDAAGTVGARPPRTPQEDILCQLFAEVLGVPEVGIDDDFFGLGGHSLLAARLISRVRETTGTELAMSSLFSTPTVAGLARRLGSGSSRDSLEVILPLRPHGTREAVFCIHPGGGLSWSYVGLLRQVPPEFPVIGVQAHGLLHPDEMPATIEEMAADYIRRIEEIQPEGPYHLLGWSLGGMVAFEMAVQWQARGVKTGMLALLDCYPGMPDHFRVDDRTMLRSLLDPENPQAVPEEGSAELGRALEIVKRDTGALTSLTEPQIVALLRTMAHNRRIVRAYEPGRYAGDLLFFLATEARVEDAPTPDVWRAHIGGELRWHPVEAAHITMAHPEPLAEIGRVVAEELSTC</sequence>
<dbReference type="InterPro" id="IPR001031">
    <property type="entry name" value="Thioesterase"/>
</dbReference>